<keyword evidence="2" id="KW-1003">Cell membrane</keyword>
<gene>
    <name evidence="8" type="ORF">JI751_08930</name>
</gene>
<keyword evidence="9" id="KW-1185">Reference proteome</keyword>
<keyword evidence="5 6" id="KW-0472">Membrane</keyword>
<evidence type="ECO:0000313" key="8">
    <source>
        <dbReference type="EMBL" id="MBL0747732.1"/>
    </source>
</evidence>
<evidence type="ECO:0000256" key="3">
    <source>
        <dbReference type="ARBA" id="ARBA00022692"/>
    </source>
</evidence>
<organism evidence="8 9">
    <name type="scientific">Nocardioides baculatus</name>
    <dbReference type="NCBI Taxonomy" id="2801337"/>
    <lineage>
        <taxon>Bacteria</taxon>
        <taxon>Bacillati</taxon>
        <taxon>Actinomycetota</taxon>
        <taxon>Actinomycetes</taxon>
        <taxon>Propionibacteriales</taxon>
        <taxon>Nocardioidaceae</taxon>
        <taxon>Nocardioides</taxon>
    </lineage>
</organism>
<feature type="domain" description="Cytochrome b561 bacterial/Ni-hydrogenase" evidence="7">
    <location>
        <begin position="13"/>
        <end position="186"/>
    </location>
</feature>
<sequence length="192" mass="20291">MSAPVAAPARGYRGSQKLLHWLTVGAVVAQFAVGYNLDLDDGGADCDQPGEELSGGDTTDAFEDRLDRLEEACEARAGDYDLLGGGFDLAELHLALGLTVLVLGVLRPLVRKVAGLPPWSDHLSAGQRRLAGVTEKSLMLLLVLVPLSGLLLVGTGDDAWLPLHVGAHIAFFAALAAHLATNLRPAILRRML</sequence>
<keyword evidence="3 6" id="KW-0812">Transmembrane</keyword>
<evidence type="ECO:0000259" key="7">
    <source>
        <dbReference type="Pfam" id="PF01292"/>
    </source>
</evidence>
<evidence type="ECO:0000256" key="2">
    <source>
        <dbReference type="ARBA" id="ARBA00022475"/>
    </source>
</evidence>
<dbReference type="InterPro" id="IPR016174">
    <property type="entry name" value="Di-haem_cyt_TM"/>
</dbReference>
<accession>A0ABS1L882</accession>
<feature type="transmembrane region" description="Helical" evidence="6">
    <location>
        <begin position="161"/>
        <end position="181"/>
    </location>
</feature>
<name>A0ABS1L882_9ACTN</name>
<comment type="subcellular location">
    <subcellularLocation>
        <location evidence="1">Cell membrane</location>
        <topology evidence="1">Multi-pass membrane protein</topology>
    </subcellularLocation>
</comment>
<dbReference type="Pfam" id="PF01292">
    <property type="entry name" value="Ni_hydr_CYTB"/>
    <property type="match status" value="1"/>
</dbReference>
<keyword evidence="4 6" id="KW-1133">Transmembrane helix</keyword>
<dbReference type="SUPFAM" id="SSF81342">
    <property type="entry name" value="Transmembrane di-heme cytochromes"/>
    <property type="match status" value="1"/>
</dbReference>
<dbReference type="InterPro" id="IPR011577">
    <property type="entry name" value="Cyt_b561_bac/Ni-Hgenase"/>
</dbReference>
<evidence type="ECO:0000313" key="9">
    <source>
        <dbReference type="Proteomes" id="UP000636918"/>
    </source>
</evidence>
<evidence type="ECO:0000256" key="5">
    <source>
        <dbReference type="ARBA" id="ARBA00023136"/>
    </source>
</evidence>
<evidence type="ECO:0000256" key="4">
    <source>
        <dbReference type="ARBA" id="ARBA00022989"/>
    </source>
</evidence>
<reference evidence="8 9" key="1">
    <citation type="submission" date="2021-01" db="EMBL/GenBank/DDBJ databases">
        <title>Genome seq and assembly of Nocardiodes sp. G10.</title>
        <authorList>
            <person name="Chhetri G."/>
        </authorList>
    </citation>
    <scope>NUCLEOTIDE SEQUENCE [LARGE SCALE GENOMIC DNA]</scope>
    <source>
        <strain evidence="8 9">G10</strain>
    </source>
</reference>
<proteinExistence type="predicted"/>
<comment type="caution">
    <text evidence="8">The sequence shown here is derived from an EMBL/GenBank/DDBJ whole genome shotgun (WGS) entry which is preliminary data.</text>
</comment>
<evidence type="ECO:0000256" key="1">
    <source>
        <dbReference type="ARBA" id="ARBA00004651"/>
    </source>
</evidence>
<evidence type="ECO:0000256" key="6">
    <source>
        <dbReference type="SAM" id="Phobius"/>
    </source>
</evidence>
<dbReference type="Proteomes" id="UP000636918">
    <property type="component" value="Unassembled WGS sequence"/>
</dbReference>
<feature type="transmembrane region" description="Helical" evidence="6">
    <location>
        <begin position="138"/>
        <end position="155"/>
    </location>
</feature>
<dbReference type="EMBL" id="JAERSG010000002">
    <property type="protein sequence ID" value="MBL0747732.1"/>
    <property type="molecule type" value="Genomic_DNA"/>
</dbReference>
<dbReference type="RefSeq" id="WP_201935570.1">
    <property type="nucleotide sequence ID" value="NZ_JAERSG010000002.1"/>
</dbReference>
<protein>
    <submittedName>
        <fullName evidence="8">Cytochrome b/b6 domain-containing protein</fullName>
    </submittedName>
</protein>